<sequence>MKTDVLTGEKAEPLWAPLRNRLFRSLWMANTVSNLGTWMQGMGAAWLMAQLSQSTQMVALVQTAVTLPVFLFVVPAGILADRTNRASFLLVTHGIMALGALGLGIVISSGQVTPGILLLGTFLIGSGAALTMPAWQAAVSTLIEPQQIHSAAALNGMSFNFARTVGPAAAGFIAQAATVAAIFWINAVSFFGMIFVFWRWRAEGGFTTKEQAKTSNAASSFVFASIMRHNAFRSLLLRTFICFFGASSMWSLLPAFAALNLNMKASEVGLLMGTIGAGAVLGGVLIPNAKAKLGINHLIGLASLKLGLALIFTAWNGVIGIIWLSMVLTGVGWAFIVSGLNGTAQIMFPKEIRARAISTYLMAMYGGTTLGSFFWGVLSSHTGVNTTFLIAGTLLILSPLLGLRWKVQ</sequence>
<feature type="transmembrane region" description="Helical" evidence="7">
    <location>
        <begin position="86"/>
        <end position="108"/>
    </location>
</feature>
<evidence type="ECO:0000313" key="10">
    <source>
        <dbReference type="Proteomes" id="UP000216345"/>
    </source>
</evidence>
<protein>
    <submittedName>
        <fullName evidence="9">Transmembrane secretion effector family protein</fullName>
    </submittedName>
</protein>
<feature type="transmembrane region" description="Helical" evidence="7">
    <location>
        <begin position="298"/>
        <end position="315"/>
    </location>
</feature>
<feature type="transmembrane region" description="Helical" evidence="7">
    <location>
        <begin position="268"/>
        <end position="286"/>
    </location>
</feature>
<keyword evidence="4 7" id="KW-0812">Transmembrane</keyword>
<dbReference type="CDD" id="cd06173">
    <property type="entry name" value="MFS_MefA_like"/>
    <property type="match status" value="1"/>
</dbReference>
<organism evidence="9 10">
    <name type="scientific">Brucella rhizosphaerae</name>
    <dbReference type="NCBI Taxonomy" id="571254"/>
    <lineage>
        <taxon>Bacteria</taxon>
        <taxon>Pseudomonadati</taxon>
        <taxon>Pseudomonadota</taxon>
        <taxon>Alphaproteobacteria</taxon>
        <taxon>Hyphomicrobiales</taxon>
        <taxon>Brucellaceae</taxon>
        <taxon>Brucella/Ochrobactrum group</taxon>
        <taxon>Brucella</taxon>
    </lineage>
</organism>
<evidence type="ECO:0000256" key="3">
    <source>
        <dbReference type="ARBA" id="ARBA00022475"/>
    </source>
</evidence>
<evidence type="ECO:0000256" key="2">
    <source>
        <dbReference type="ARBA" id="ARBA00022448"/>
    </source>
</evidence>
<name>A0A256FX83_9HYPH</name>
<evidence type="ECO:0000313" key="9">
    <source>
        <dbReference type="EMBL" id="OYR19457.1"/>
    </source>
</evidence>
<feature type="transmembrane region" description="Helical" evidence="7">
    <location>
        <begin position="360"/>
        <end position="378"/>
    </location>
</feature>
<keyword evidence="2" id="KW-0813">Transport</keyword>
<evidence type="ECO:0000256" key="7">
    <source>
        <dbReference type="SAM" id="Phobius"/>
    </source>
</evidence>
<proteinExistence type="predicted"/>
<dbReference type="RefSeq" id="WP_094573441.1">
    <property type="nucleotide sequence ID" value="NZ_JBHEEL010000029.1"/>
</dbReference>
<dbReference type="PANTHER" id="PTHR23513:SF11">
    <property type="entry name" value="STAPHYLOFERRIN A TRANSPORTER"/>
    <property type="match status" value="1"/>
</dbReference>
<dbReference type="GO" id="GO:0022857">
    <property type="term" value="F:transmembrane transporter activity"/>
    <property type="evidence" value="ECO:0007669"/>
    <property type="project" value="InterPro"/>
</dbReference>
<gene>
    <name evidence="9" type="ORF">CEV32_4955</name>
</gene>
<evidence type="ECO:0000256" key="6">
    <source>
        <dbReference type="ARBA" id="ARBA00023136"/>
    </source>
</evidence>
<comment type="caution">
    <text evidence="9">The sequence shown here is derived from an EMBL/GenBank/DDBJ whole genome shotgun (WGS) entry which is preliminary data.</text>
</comment>
<dbReference type="InterPro" id="IPR020846">
    <property type="entry name" value="MFS_dom"/>
</dbReference>
<dbReference type="PANTHER" id="PTHR23513">
    <property type="entry name" value="INTEGRAL MEMBRANE EFFLUX PROTEIN-RELATED"/>
    <property type="match status" value="1"/>
</dbReference>
<feature type="transmembrane region" description="Helical" evidence="7">
    <location>
        <begin position="59"/>
        <end position="80"/>
    </location>
</feature>
<feature type="transmembrane region" description="Helical" evidence="7">
    <location>
        <begin position="235"/>
        <end position="256"/>
    </location>
</feature>
<dbReference type="Pfam" id="PF05977">
    <property type="entry name" value="MFS_3"/>
    <property type="match status" value="1"/>
</dbReference>
<evidence type="ECO:0000256" key="5">
    <source>
        <dbReference type="ARBA" id="ARBA00022989"/>
    </source>
</evidence>
<feature type="transmembrane region" description="Helical" evidence="7">
    <location>
        <begin position="172"/>
        <end position="198"/>
    </location>
</feature>
<feature type="transmembrane region" description="Helical" evidence="7">
    <location>
        <begin position="321"/>
        <end position="340"/>
    </location>
</feature>
<dbReference type="EMBL" id="NNRK01000004">
    <property type="protein sequence ID" value="OYR19457.1"/>
    <property type="molecule type" value="Genomic_DNA"/>
</dbReference>
<dbReference type="Proteomes" id="UP000216345">
    <property type="component" value="Unassembled WGS sequence"/>
</dbReference>
<reference evidence="9 10" key="1">
    <citation type="submission" date="2017-07" db="EMBL/GenBank/DDBJ databases">
        <title>Phylogenetic study on the rhizospheric bacterium Ochrobactrum sp. A44.</title>
        <authorList>
            <person name="Krzyzanowska D.M."/>
            <person name="Ossowicki A."/>
            <person name="Rajewska M."/>
            <person name="Maciag T."/>
            <person name="Kaczynski Z."/>
            <person name="Czerwicka M."/>
            <person name="Jafra S."/>
        </authorList>
    </citation>
    <scope>NUCLEOTIDE SEQUENCE [LARGE SCALE GENOMIC DNA]</scope>
    <source>
        <strain evidence="9 10">PR17</strain>
    </source>
</reference>
<keyword evidence="6 7" id="KW-0472">Membrane</keyword>
<dbReference type="Gene3D" id="1.20.1250.20">
    <property type="entry name" value="MFS general substrate transporter like domains"/>
    <property type="match status" value="1"/>
</dbReference>
<feature type="transmembrane region" description="Helical" evidence="7">
    <location>
        <begin position="384"/>
        <end position="403"/>
    </location>
</feature>
<dbReference type="InterPro" id="IPR036259">
    <property type="entry name" value="MFS_trans_sf"/>
</dbReference>
<evidence type="ECO:0000256" key="4">
    <source>
        <dbReference type="ARBA" id="ARBA00022692"/>
    </source>
</evidence>
<feature type="transmembrane region" description="Helical" evidence="7">
    <location>
        <begin position="27"/>
        <end position="47"/>
    </location>
</feature>
<feature type="domain" description="Major facilitator superfamily (MFS) profile" evidence="8">
    <location>
        <begin position="22"/>
        <end position="408"/>
    </location>
</feature>
<keyword evidence="3" id="KW-1003">Cell membrane</keyword>
<comment type="subcellular location">
    <subcellularLocation>
        <location evidence="1">Cell membrane</location>
        <topology evidence="1">Multi-pass membrane protein</topology>
    </subcellularLocation>
</comment>
<dbReference type="InterPro" id="IPR010290">
    <property type="entry name" value="TM_effector"/>
</dbReference>
<dbReference type="SUPFAM" id="SSF103473">
    <property type="entry name" value="MFS general substrate transporter"/>
    <property type="match status" value="1"/>
</dbReference>
<keyword evidence="10" id="KW-1185">Reference proteome</keyword>
<accession>A0A256FX83</accession>
<keyword evidence="5 7" id="KW-1133">Transmembrane helix</keyword>
<dbReference type="AlphaFoldDB" id="A0A256FX83"/>
<evidence type="ECO:0000256" key="1">
    <source>
        <dbReference type="ARBA" id="ARBA00004651"/>
    </source>
</evidence>
<dbReference type="OrthoDB" id="9809918at2"/>
<evidence type="ECO:0000259" key="8">
    <source>
        <dbReference type="PROSITE" id="PS50850"/>
    </source>
</evidence>
<dbReference type="PROSITE" id="PS50850">
    <property type="entry name" value="MFS"/>
    <property type="match status" value="1"/>
</dbReference>
<dbReference type="GO" id="GO:0005886">
    <property type="term" value="C:plasma membrane"/>
    <property type="evidence" value="ECO:0007669"/>
    <property type="project" value="UniProtKB-SubCell"/>
</dbReference>